<dbReference type="EMBL" id="VOSM01000010">
    <property type="protein sequence ID" value="TXD35124.1"/>
    <property type="molecule type" value="Genomic_DNA"/>
</dbReference>
<sequence>MSTIRVLYKLRCRPGDLPELQKAWRAVVQAHARAGHQTLESVLLVNAPDPDDAASVKAPEWIVATAISRWQSRQAWESQRTDEVDENAYARFRELCTVDEKIVFEELDLLVGGLPVAPGEP</sequence>
<reference evidence="1 2" key="1">
    <citation type="submission" date="2019-08" db="EMBL/GenBank/DDBJ databases">
        <title>Bradymonadales sp. TMQ4.</title>
        <authorList>
            <person name="Liang Q."/>
        </authorList>
    </citation>
    <scope>NUCLEOTIDE SEQUENCE [LARGE SCALE GENOMIC DNA]</scope>
    <source>
        <strain evidence="1 2">TMQ4</strain>
    </source>
</reference>
<dbReference type="Proteomes" id="UP000321412">
    <property type="component" value="Unassembled WGS sequence"/>
</dbReference>
<keyword evidence="2" id="KW-1185">Reference proteome</keyword>
<name>A0A5C6X4B8_9DELT</name>
<accession>A0A5C6X4B8</accession>
<evidence type="ECO:0000313" key="2">
    <source>
        <dbReference type="Proteomes" id="UP000321412"/>
    </source>
</evidence>
<dbReference type="AlphaFoldDB" id="A0A5C6X4B8"/>
<gene>
    <name evidence="1" type="ORF">FRC98_16775</name>
</gene>
<evidence type="ECO:0000313" key="1">
    <source>
        <dbReference type="EMBL" id="TXD35124.1"/>
    </source>
</evidence>
<proteinExistence type="predicted"/>
<protein>
    <recommendedName>
        <fullName evidence="3">ABM domain-containing protein</fullName>
    </recommendedName>
</protein>
<evidence type="ECO:0008006" key="3">
    <source>
        <dbReference type="Google" id="ProtNLM"/>
    </source>
</evidence>
<dbReference type="RefSeq" id="WP_146982587.1">
    <property type="nucleotide sequence ID" value="NZ_VOSM01000010.1"/>
</dbReference>
<comment type="caution">
    <text evidence="1">The sequence shown here is derived from an EMBL/GenBank/DDBJ whole genome shotgun (WGS) entry which is preliminary data.</text>
</comment>
<dbReference type="OrthoDB" id="5511963at2"/>
<organism evidence="1 2">
    <name type="scientific">Lujinxingia vulgaris</name>
    <dbReference type="NCBI Taxonomy" id="2600176"/>
    <lineage>
        <taxon>Bacteria</taxon>
        <taxon>Deltaproteobacteria</taxon>
        <taxon>Bradymonadales</taxon>
        <taxon>Lujinxingiaceae</taxon>
        <taxon>Lujinxingia</taxon>
    </lineage>
</organism>